<protein>
    <submittedName>
        <fullName evidence="2">Peptidase</fullName>
    </submittedName>
</protein>
<dbReference type="InterPro" id="IPR003709">
    <property type="entry name" value="VanY-like_core_dom"/>
</dbReference>
<gene>
    <name evidence="2" type="ORF">C0068_00285</name>
</gene>
<dbReference type="GO" id="GO:0006508">
    <property type="term" value="P:proteolysis"/>
    <property type="evidence" value="ECO:0007669"/>
    <property type="project" value="InterPro"/>
</dbReference>
<dbReference type="AlphaFoldDB" id="A0A2S4HLV1"/>
<dbReference type="PANTHER" id="PTHR34385:SF1">
    <property type="entry name" value="PEPTIDOGLYCAN L-ALANYL-D-GLUTAMATE ENDOPEPTIDASE CWLK"/>
    <property type="match status" value="1"/>
</dbReference>
<dbReference type="RefSeq" id="WP_103682495.1">
    <property type="nucleotide sequence ID" value="NZ_PQGG01000002.1"/>
</dbReference>
<dbReference type="GO" id="GO:0008233">
    <property type="term" value="F:peptidase activity"/>
    <property type="evidence" value="ECO:0007669"/>
    <property type="project" value="InterPro"/>
</dbReference>
<dbReference type="SUPFAM" id="SSF55166">
    <property type="entry name" value="Hedgehog/DD-peptidase"/>
    <property type="match status" value="1"/>
</dbReference>
<evidence type="ECO:0000313" key="2">
    <source>
        <dbReference type="EMBL" id="POP54691.1"/>
    </source>
</evidence>
<dbReference type="Gene3D" id="3.30.1380.10">
    <property type="match status" value="1"/>
</dbReference>
<feature type="domain" description="D-alanyl-D-alanine carboxypeptidase-like core" evidence="1">
    <location>
        <begin position="30"/>
        <end position="186"/>
    </location>
</feature>
<dbReference type="Proteomes" id="UP000237222">
    <property type="component" value="Unassembled WGS sequence"/>
</dbReference>
<sequence>MLNTNRYNISRDLLLGRDELVMSSLDGVPVHQEIVAPLTALKASAAKAGFDLRVGSGFRSFDRQLAIWNAKAAGQRQLLDDAGQVLDWASLSEPELIAAILRWSALPGASRHHWGSDVDVYDAAAVPADYRVQLTPEEVADAGVFGPMHKWLDGEFAAGRGEGFFRPYNVDRGGIAPERWHLSYAPLAAECDVAMQAELLHEALQQQADLRLRDVVLKELPNIYQRYIAVPTSCYPPAHAQALNGREPL</sequence>
<organism evidence="2 3">
    <name type="scientific">Zhongshania marina</name>
    <dbReference type="NCBI Taxonomy" id="2304603"/>
    <lineage>
        <taxon>Bacteria</taxon>
        <taxon>Pseudomonadati</taxon>
        <taxon>Pseudomonadota</taxon>
        <taxon>Gammaproteobacteria</taxon>
        <taxon>Cellvibrionales</taxon>
        <taxon>Spongiibacteraceae</taxon>
        <taxon>Zhongshania</taxon>
    </lineage>
</organism>
<dbReference type="Pfam" id="PF02557">
    <property type="entry name" value="VanY"/>
    <property type="match status" value="1"/>
</dbReference>
<dbReference type="CDD" id="cd14847">
    <property type="entry name" value="DD-carboxypeptidase_like"/>
    <property type="match status" value="1"/>
</dbReference>
<comment type="caution">
    <text evidence="2">The sequence shown here is derived from an EMBL/GenBank/DDBJ whole genome shotgun (WGS) entry which is preliminary data.</text>
</comment>
<dbReference type="OrthoDB" id="9792074at2"/>
<proteinExistence type="predicted"/>
<dbReference type="PANTHER" id="PTHR34385">
    <property type="entry name" value="D-ALANYL-D-ALANINE CARBOXYPEPTIDASE"/>
    <property type="match status" value="1"/>
</dbReference>
<reference evidence="2" key="1">
    <citation type="submission" date="2018-01" db="EMBL/GenBank/DDBJ databases">
        <authorList>
            <person name="Yu X.-D."/>
        </authorList>
    </citation>
    <scope>NUCLEOTIDE SEQUENCE</scope>
    <source>
        <strain evidence="2">ZX-21</strain>
    </source>
</reference>
<dbReference type="InterPro" id="IPR052179">
    <property type="entry name" value="DD-CPase-like"/>
</dbReference>
<evidence type="ECO:0000259" key="1">
    <source>
        <dbReference type="Pfam" id="PF02557"/>
    </source>
</evidence>
<dbReference type="InterPro" id="IPR009045">
    <property type="entry name" value="Zn_M74/Hedgehog-like"/>
</dbReference>
<name>A0A2S4HLV1_9GAMM</name>
<evidence type="ECO:0000313" key="3">
    <source>
        <dbReference type="Proteomes" id="UP000237222"/>
    </source>
</evidence>
<dbReference type="EMBL" id="PQGG01000002">
    <property type="protein sequence ID" value="POP54691.1"/>
    <property type="molecule type" value="Genomic_DNA"/>
</dbReference>
<accession>A0A2S4HLV1</accession>